<organism evidence="5 6">
    <name type="scientific">Nannocystis exedens</name>
    <dbReference type="NCBI Taxonomy" id="54"/>
    <lineage>
        <taxon>Bacteria</taxon>
        <taxon>Pseudomonadati</taxon>
        <taxon>Myxococcota</taxon>
        <taxon>Polyangia</taxon>
        <taxon>Nannocystales</taxon>
        <taxon>Nannocystaceae</taxon>
        <taxon>Nannocystis</taxon>
    </lineage>
</organism>
<evidence type="ECO:0000313" key="6">
    <source>
        <dbReference type="Proteomes" id="UP000199400"/>
    </source>
</evidence>
<dbReference type="Gene3D" id="1.10.10.10">
    <property type="entry name" value="Winged helix-like DNA-binding domain superfamily/Winged helix DNA-binding domain"/>
    <property type="match status" value="1"/>
</dbReference>
<dbReference type="Pfam" id="PF01638">
    <property type="entry name" value="HxlR"/>
    <property type="match status" value="1"/>
</dbReference>
<dbReference type="SUPFAM" id="SSF46785">
    <property type="entry name" value="Winged helix' DNA-binding domain"/>
    <property type="match status" value="1"/>
</dbReference>
<keyword evidence="1" id="KW-0805">Transcription regulation</keyword>
<reference evidence="6" key="1">
    <citation type="submission" date="2016-10" db="EMBL/GenBank/DDBJ databases">
        <authorList>
            <person name="Varghese N."/>
            <person name="Submissions S."/>
        </authorList>
    </citation>
    <scope>NUCLEOTIDE SEQUENCE [LARGE SCALE GENOMIC DNA]</scope>
    <source>
        <strain evidence="6">ATCC 25963</strain>
    </source>
</reference>
<dbReference type="GO" id="GO:0006355">
    <property type="term" value="P:regulation of DNA-templated transcription"/>
    <property type="evidence" value="ECO:0007669"/>
    <property type="project" value="UniProtKB-ARBA"/>
</dbReference>
<dbReference type="PANTHER" id="PTHR33204:SF29">
    <property type="entry name" value="TRANSCRIPTIONAL REGULATOR"/>
    <property type="match status" value="1"/>
</dbReference>
<dbReference type="InterPro" id="IPR002577">
    <property type="entry name" value="HTH_HxlR"/>
</dbReference>
<keyword evidence="3" id="KW-0804">Transcription</keyword>
<dbReference type="InterPro" id="IPR036388">
    <property type="entry name" value="WH-like_DNA-bd_sf"/>
</dbReference>
<feature type="domain" description="HTH hxlR-type" evidence="4">
    <location>
        <begin position="18"/>
        <end position="117"/>
    </location>
</feature>
<dbReference type="OrthoDB" id="9800350at2"/>
<dbReference type="GO" id="GO:0003677">
    <property type="term" value="F:DNA binding"/>
    <property type="evidence" value="ECO:0007669"/>
    <property type="project" value="UniProtKB-KW"/>
</dbReference>
<dbReference type="EMBL" id="FOMX01000098">
    <property type="protein sequence ID" value="SFF47041.1"/>
    <property type="molecule type" value="Genomic_DNA"/>
</dbReference>
<evidence type="ECO:0000256" key="2">
    <source>
        <dbReference type="ARBA" id="ARBA00023125"/>
    </source>
</evidence>
<keyword evidence="2" id="KW-0238">DNA-binding</keyword>
<evidence type="ECO:0000256" key="3">
    <source>
        <dbReference type="ARBA" id="ARBA00023163"/>
    </source>
</evidence>
<dbReference type="Proteomes" id="UP000199400">
    <property type="component" value="Unassembled WGS sequence"/>
</dbReference>
<keyword evidence="6" id="KW-1185">Reference proteome</keyword>
<dbReference type="AlphaFoldDB" id="A0A1I2J2T0"/>
<dbReference type="CDD" id="cd00090">
    <property type="entry name" value="HTH_ARSR"/>
    <property type="match status" value="1"/>
</dbReference>
<dbReference type="InterPro" id="IPR011991">
    <property type="entry name" value="ArsR-like_HTH"/>
</dbReference>
<dbReference type="RefSeq" id="WP_096332400.1">
    <property type="nucleotide sequence ID" value="NZ_FOMX01000098.1"/>
</dbReference>
<proteinExistence type="predicted"/>
<sequence length="124" mass="13980">MKSLADYEQKFDRLHEDCPVRAALDVIRGRWKPSILYELKDGPRRFSQLQAALAGITAQALTVQLRQLEADGVVVRTVHPEETPFRVEYALSEAGKTLSGVLDQLETWGVGYLARRGTRRTRVA</sequence>
<dbReference type="PROSITE" id="PS51118">
    <property type="entry name" value="HTH_HXLR"/>
    <property type="match status" value="1"/>
</dbReference>
<evidence type="ECO:0000256" key="1">
    <source>
        <dbReference type="ARBA" id="ARBA00023015"/>
    </source>
</evidence>
<dbReference type="PANTHER" id="PTHR33204">
    <property type="entry name" value="TRANSCRIPTIONAL REGULATOR, MARR FAMILY"/>
    <property type="match status" value="1"/>
</dbReference>
<evidence type="ECO:0000259" key="4">
    <source>
        <dbReference type="PROSITE" id="PS51118"/>
    </source>
</evidence>
<protein>
    <submittedName>
        <fullName evidence="5">Transcriptional regulator, HxlR family</fullName>
    </submittedName>
</protein>
<accession>A0A1I2J2T0</accession>
<dbReference type="InterPro" id="IPR036390">
    <property type="entry name" value="WH_DNA-bd_sf"/>
</dbReference>
<name>A0A1I2J2T0_9BACT</name>
<gene>
    <name evidence="5" type="ORF">SAMN02745121_09071</name>
</gene>
<dbReference type="STRING" id="54.SAMN02745121_09071"/>
<evidence type="ECO:0000313" key="5">
    <source>
        <dbReference type="EMBL" id="SFF47041.1"/>
    </source>
</evidence>